<keyword evidence="2" id="KW-1185">Reference proteome</keyword>
<name>A0ABD1V0V4_9LAMI</name>
<comment type="caution">
    <text evidence="1">The sequence shown here is derived from an EMBL/GenBank/DDBJ whole genome shotgun (WGS) entry which is preliminary data.</text>
</comment>
<dbReference type="EMBL" id="JBFOLJ010000006">
    <property type="protein sequence ID" value="KAL2530827.1"/>
    <property type="molecule type" value="Genomic_DNA"/>
</dbReference>
<protein>
    <submittedName>
        <fullName evidence="1">Uncharacterized protein</fullName>
    </submittedName>
</protein>
<accession>A0ABD1V0V4</accession>
<sequence length="102" mass="12062">MEQKAKVIYDWTVYVPFDRDYKPNLVKALKDKATHGKNRNKMNIFIRLINRKIDSTNYRDPNSWIDQLFLVADHLVADHIKAVILISIVQSNCIYKRNNPFV</sequence>
<proteinExistence type="predicted"/>
<evidence type="ECO:0000313" key="2">
    <source>
        <dbReference type="Proteomes" id="UP001604277"/>
    </source>
</evidence>
<organism evidence="1 2">
    <name type="scientific">Forsythia ovata</name>
    <dbReference type="NCBI Taxonomy" id="205694"/>
    <lineage>
        <taxon>Eukaryota</taxon>
        <taxon>Viridiplantae</taxon>
        <taxon>Streptophyta</taxon>
        <taxon>Embryophyta</taxon>
        <taxon>Tracheophyta</taxon>
        <taxon>Spermatophyta</taxon>
        <taxon>Magnoliopsida</taxon>
        <taxon>eudicotyledons</taxon>
        <taxon>Gunneridae</taxon>
        <taxon>Pentapetalae</taxon>
        <taxon>asterids</taxon>
        <taxon>lamiids</taxon>
        <taxon>Lamiales</taxon>
        <taxon>Oleaceae</taxon>
        <taxon>Forsythieae</taxon>
        <taxon>Forsythia</taxon>
    </lineage>
</organism>
<gene>
    <name evidence="1" type="ORF">Fot_23428</name>
</gene>
<dbReference type="Proteomes" id="UP001604277">
    <property type="component" value="Unassembled WGS sequence"/>
</dbReference>
<reference evidence="2" key="1">
    <citation type="submission" date="2024-07" db="EMBL/GenBank/DDBJ databases">
        <title>Two chromosome-level genome assemblies of Korean endemic species Abeliophyllum distichum and Forsythia ovata (Oleaceae).</title>
        <authorList>
            <person name="Jang H."/>
        </authorList>
    </citation>
    <scope>NUCLEOTIDE SEQUENCE [LARGE SCALE GENOMIC DNA]</scope>
</reference>
<evidence type="ECO:0000313" key="1">
    <source>
        <dbReference type="EMBL" id="KAL2530827.1"/>
    </source>
</evidence>
<dbReference type="AlphaFoldDB" id="A0ABD1V0V4"/>